<protein>
    <submittedName>
        <fullName evidence="1">Uncharacterized protein</fullName>
    </submittedName>
</protein>
<name>A0ABS6GQA5_9BACI</name>
<evidence type="ECO:0000313" key="2">
    <source>
        <dbReference type="Proteomes" id="UP000812672"/>
    </source>
</evidence>
<proteinExistence type="predicted"/>
<dbReference type="RefSeq" id="WP_216687506.1">
    <property type="nucleotide sequence ID" value="NZ_JAHLZF010000013.1"/>
</dbReference>
<dbReference type="Proteomes" id="UP000812672">
    <property type="component" value="Unassembled WGS sequence"/>
</dbReference>
<accession>A0ABS6GQA5</accession>
<comment type="caution">
    <text evidence="1">The sequence shown here is derived from an EMBL/GenBank/DDBJ whole genome shotgun (WGS) entry which is preliminary data.</text>
</comment>
<evidence type="ECO:0000313" key="1">
    <source>
        <dbReference type="EMBL" id="MBU6081301.1"/>
    </source>
</evidence>
<keyword evidence="2" id="KW-1185">Reference proteome</keyword>
<reference evidence="1 2" key="1">
    <citation type="journal article" date="2011" name="Int. J. Syst. Evol. Microbiol.">
        <title>Allobacillus halotolerans gen. nov., sp. nov. isolated from shrimp paste.</title>
        <authorList>
            <person name="Sheu S.Y."/>
            <person name="Arun A.B."/>
            <person name="Jiang S.R."/>
            <person name="Young C.C."/>
            <person name="Chen W.M."/>
        </authorList>
    </citation>
    <scope>NUCLEOTIDE SEQUENCE [LARGE SCALE GENOMIC DNA]</scope>
    <source>
        <strain evidence="1 2">LMG 24826</strain>
    </source>
</reference>
<dbReference type="EMBL" id="JAHLZF010000013">
    <property type="protein sequence ID" value="MBU6081301.1"/>
    <property type="molecule type" value="Genomic_DNA"/>
</dbReference>
<organism evidence="1 2">
    <name type="scientific">Allobacillus halotolerans</name>
    <dbReference type="NCBI Taxonomy" id="570278"/>
    <lineage>
        <taxon>Bacteria</taxon>
        <taxon>Bacillati</taxon>
        <taxon>Bacillota</taxon>
        <taxon>Bacilli</taxon>
        <taxon>Bacillales</taxon>
        <taxon>Bacillaceae</taxon>
        <taxon>Allobacillus</taxon>
    </lineage>
</organism>
<gene>
    <name evidence="1" type="ORF">KQ486_09790</name>
</gene>
<feature type="non-terminal residue" evidence="1">
    <location>
        <position position="1"/>
    </location>
</feature>
<sequence>AVPRACRAVPRACRAAARVCRAVPRACRAAPHACWAVPHACRAVARACRAVARANRLARQPSTPQSVIMSSFVKANLVKASIRSELVKGIELIFIKSDKRKNISPFY</sequence>